<feature type="compositionally biased region" description="Polar residues" evidence="2">
    <location>
        <begin position="42"/>
        <end position="58"/>
    </location>
</feature>
<reference evidence="4 5" key="1">
    <citation type="submission" date="2022-09" db="EMBL/GenBank/DDBJ databases">
        <authorList>
            <person name="Palmer J.M."/>
        </authorList>
    </citation>
    <scope>NUCLEOTIDE SEQUENCE [LARGE SCALE GENOMIC DNA]</scope>
    <source>
        <strain evidence="4 5">DSM 7382</strain>
    </source>
</reference>
<dbReference type="Proteomes" id="UP001385951">
    <property type="component" value="Unassembled WGS sequence"/>
</dbReference>
<evidence type="ECO:0000256" key="1">
    <source>
        <dbReference type="PROSITE-ProRule" id="PRU00176"/>
    </source>
</evidence>
<comment type="caution">
    <text evidence="4">The sequence shown here is derived from an EMBL/GenBank/DDBJ whole genome shotgun (WGS) entry which is preliminary data.</text>
</comment>
<evidence type="ECO:0000313" key="5">
    <source>
        <dbReference type="Proteomes" id="UP001385951"/>
    </source>
</evidence>
<dbReference type="AlphaFoldDB" id="A0AAW0GVR2"/>
<organism evidence="4 5">
    <name type="scientific">Cerrena zonata</name>
    <dbReference type="NCBI Taxonomy" id="2478898"/>
    <lineage>
        <taxon>Eukaryota</taxon>
        <taxon>Fungi</taxon>
        <taxon>Dikarya</taxon>
        <taxon>Basidiomycota</taxon>
        <taxon>Agaricomycotina</taxon>
        <taxon>Agaricomycetes</taxon>
        <taxon>Polyporales</taxon>
        <taxon>Cerrenaceae</taxon>
        <taxon>Cerrena</taxon>
    </lineage>
</organism>
<dbReference type="SMART" id="SM00360">
    <property type="entry name" value="RRM"/>
    <property type="match status" value="1"/>
</dbReference>
<accession>A0AAW0GVR2</accession>
<evidence type="ECO:0000259" key="3">
    <source>
        <dbReference type="PROSITE" id="PS50102"/>
    </source>
</evidence>
<feature type="compositionally biased region" description="Low complexity" evidence="2">
    <location>
        <begin position="21"/>
        <end position="31"/>
    </location>
</feature>
<dbReference type="Gene3D" id="3.30.70.330">
    <property type="match status" value="1"/>
</dbReference>
<keyword evidence="5" id="KW-1185">Reference proteome</keyword>
<feature type="region of interest" description="Disordered" evidence="2">
    <location>
        <begin position="1"/>
        <end position="77"/>
    </location>
</feature>
<protein>
    <recommendedName>
        <fullName evidence="3">RRM domain-containing protein</fullName>
    </recommendedName>
</protein>
<dbReference type="InterPro" id="IPR012677">
    <property type="entry name" value="Nucleotide-bd_a/b_plait_sf"/>
</dbReference>
<evidence type="ECO:0000256" key="2">
    <source>
        <dbReference type="SAM" id="MobiDB-lite"/>
    </source>
</evidence>
<proteinExistence type="predicted"/>
<keyword evidence="1" id="KW-0694">RNA-binding</keyword>
<dbReference type="EMBL" id="JASBNA010000002">
    <property type="protein sequence ID" value="KAK7695344.1"/>
    <property type="molecule type" value="Genomic_DNA"/>
</dbReference>
<dbReference type="SUPFAM" id="SSF54928">
    <property type="entry name" value="RNA-binding domain, RBD"/>
    <property type="match status" value="1"/>
</dbReference>
<sequence length="299" mass="33252">MSPKQPTSLREWGTRYDTLGSSSPSAPGSPTRSPPLPPSSSHTQNNITSVTPPTSANKQHFEGTTPISMRPDKMPQDASIFVGSLPSNMDPGELGRALKDHLSDHLEAKSVKVVRDAKNRVCAFIQCEDAASAARLMETLQARPPGMFYGRHLRFEPARGFRTLLISYRIPTEWQTTDASDPREGHTIERPLNIAIRLYRPPGHRYITVLYDDKAEGFVPSAPRNTHDDPTGIKEDVFGGEGVLFAPLSYDAEMIRQMAELFGPLEHFTPFTSDSVGPSERIYPHNSPRSLRWRTAFGR</sequence>
<dbReference type="InterPro" id="IPR000504">
    <property type="entry name" value="RRM_dom"/>
</dbReference>
<feature type="domain" description="RRM" evidence="3">
    <location>
        <begin position="78"/>
        <end position="160"/>
    </location>
</feature>
<evidence type="ECO:0000313" key="4">
    <source>
        <dbReference type="EMBL" id="KAK7695344.1"/>
    </source>
</evidence>
<name>A0AAW0GVR2_9APHY</name>
<gene>
    <name evidence="4" type="ORF">QCA50_002535</name>
</gene>
<dbReference type="PROSITE" id="PS50102">
    <property type="entry name" value="RRM"/>
    <property type="match status" value="1"/>
</dbReference>
<dbReference type="InterPro" id="IPR035979">
    <property type="entry name" value="RBD_domain_sf"/>
</dbReference>
<dbReference type="GO" id="GO:0003723">
    <property type="term" value="F:RNA binding"/>
    <property type="evidence" value="ECO:0007669"/>
    <property type="project" value="UniProtKB-UniRule"/>
</dbReference>